<dbReference type="AlphaFoldDB" id="A0A069D294"/>
<name>A0A069D294_9BACE</name>
<keyword evidence="2" id="KW-1185">Reference proteome</keyword>
<organism evidence="1 2">
    <name type="scientific">Bacteroides graminisolvens DSM 19988 = JCM 15093</name>
    <dbReference type="NCBI Taxonomy" id="1121097"/>
    <lineage>
        <taxon>Bacteria</taxon>
        <taxon>Pseudomonadati</taxon>
        <taxon>Bacteroidota</taxon>
        <taxon>Bacteroidia</taxon>
        <taxon>Bacteroidales</taxon>
        <taxon>Bacteroidaceae</taxon>
        <taxon>Bacteroides</taxon>
    </lineage>
</organism>
<dbReference type="eggNOG" id="ENOG5030ZFR">
    <property type="taxonomic scope" value="Bacteria"/>
</dbReference>
<gene>
    <name evidence="1" type="ORF">JCM15093_1696</name>
</gene>
<protein>
    <submittedName>
        <fullName evidence="1">Uncharacterized protein</fullName>
    </submittedName>
</protein>
<sequence length="119" mass="13544">MKLIEAGYMENLKPTYWCVGLILGKLNYSIAMVQAEQTNEGWCVFHKDGLCQLHDLGLKPTEGRLSRHDIKPENYVFSKGLAYNVAKEWLDSSNFPVVQEIFSRLDVLVQVESELLGHS</sequence>
<evidence type="ECO:0000313" key="1">
    <source>
        <dbReference type="EMBL" id="GAK36527.1"/>
    </source>
</evidence>
<dbReference type="Proteomes" id="UP000027601">
    <property type="component" value="Unassembled WGS sequence"/>
</dbReference>
<proteinExistence type="predicted"/>
<evidence type="ECO:0000313" key="2">
    <source>
        <dbReference type="Proteomes" id="UP000027601"/>
    </source>
</evidence>
<dbReference type="EMBL" id="BAJS01000008">
    <property type="protein sequence ID" value="GAK36527.1"/>
    <property type="molecule type" value="Genomic_DNA"/>
</dbReference>
<accession>A0A069D294</accession>
<comment type="caution">
    <text evidence="1">The sequence shown here is derived from an EMBL/GenBank/DDBJ whole genome shotgun (WGS) entry which is preliminary data.</text>
</comment>
<reference evidence="1 2" key="1">
    <citation type="journal article" date="2015" name="Microbes Environ.">
        <title>Distribution and evolution of nitrogen fixation genes in the phylum bacteroidetes.</title>
        <authorList>
            <person name="Inoue J."/>
            <person name="Oshima K."/>
            <person name="Suda W."/>
            <person name="Sakamoto M."/>
            <person name="Iino T."/>
            <person name="Noda S."/>
            <person name="Hongoh Y."/>
            <person name="Hattori M."/>
            <person name="Ohkuma M."/>
        </authorList>
    </citation>
    <scope>NUCLEOTIDE SEQUENCE [LARGE SCALE GENOMIC DNA]</scope>
    <source>
        <strain evidence="1 2">JCM 15093</strain>
    </source>
</reference>